<feature type="region of interest" description="Disordered" evidence="1">
    <location>
        <begin position="73"/>
        <end position="92"/>
    </location>
</feature>
<organism evidence="2 3">
    <name type="scientific">Chionoecetes opilio</name>
    <name type="common">Atlantic snow crab</name>
    <name type="synonym">Cancer opilio</name>
    <dbReference type="NCBI Taxonomy" id="41210"/>
    <lineage>
        <taxon>Eukaryota</taxon>
        <taxon>Metazoa</taxon>
        <taxon>Ecdysozoa</taxon>
        <taxon>Arthropoda</taxon>
        <taxon>Crustacea</taxon>
        <taxon>Multicrustacea</taxon>
        <taxon>Malacostraca</taxon>
        <taxon>Eumalacostraca</taxon>
        <taxon>Eucarida</taxon>
        <taxon>Decapoda</taxon>
        <taxon>Pleocyemata</taxon>
        <taxon>Brachyura</taxon>
        <taxon>Eubrachyura</taxon>
        <taxon>Majoidea</taxon>
        <taxon>Majidae</taxon>
        <taxon>Chionoecetes</taxon>
    </lineage>
</organism>
<proteinExistence type="predicted"/>
<dbReference type="AlphaFoldDB" id="A0A8J5CMS3"/>
<accession>A0A8J5CMS3</accession>
<reference evidence="2" key="1">
    <citation type="submission" date="2020-07" db="EMBL/GenBank/DDBJ databases">
        <title>The High-quality genome of the commercially important snow crab, Chionoecetes opilio.</title>
        <authorList>
            <person name="Jeong J.-H."/>
            <person name="Ryu S."/>
        </authorList>
    </citation>
    <scope>NUCLEOTIDE SEQUENCE</scope>
    <source>
        <strain evidence="2">MADBK_172401_WGS</strain>
        <tissue evidence="2">Digestive gland</tissue>
    </source>
</reference>
<keyword evidence="3" id="KW-1185">Reference proteome</keyword>
<evidence type="ECO:0000256" key="1">
    <source>
        <dbReference type="SAM" id="MobiDB-lite"/>
    </source>
</evidence>
<gene>
    <name evidence="2" type="ORF">GWK47_011884</name>
</gene>
<name>A0A8J5CMS3_CHIOP</name>
<evidence type="ECO:0000313" key="3">
    <source>
        <dbReference type="Proteomes" id="UP000770661"/>
    </source>
</evidence>
<evidence type="ECO:0000313" key="2">
    <source>
        <dbReference type="EMBL" id="KAG0715456.1"/>
    </source>
</evidence>
<dbReference type="EMBL" id="JACEEZ010019687">
    <property type="protein sequence ID" value="KAG0715456.1"/>
    <property type="molecule type" value="Genomic_DNA"/>
</dbReference>
<sequence>MDEAWSAQDLPRDPPPASSPHRRPPSVGLQRVHMTPLSSCRGQSVDMEGLTDPSPAGDSWHWVTHPGTDTFYDSRWDKKPQHKADKNSSKNRVEYSKEIIAKLYLNESLLVGTLCVSPAGRTRWTTGRESCGPSWRGLGVEGHEGH</sequence>
<feature type="region of interest" description="Disordered" evidence="1">
    <location>
        <begin position="125"/>
        <end position="146"/>
    </location>
</feature>
<protein>
    <submittedName>
        <fullName evidence="2">Uncharacterized protein</fullName>
    </submittedName>
</protein>
<feature type="region of interest" description="Disordered" evidence="1">
    <location>
        <begin position="1"/>
        <end position="62"/>
    </location>
</feature>
<comment type="caution">
    <text evidence="2">The sequence shown here is derived from an EMBL/GenBank/DDBJ whole genome shotgun (WGS) entry which is preliminary data.</text>
</comment>
<dbReference type="Proteomes" id="UP000770661">
    <property type="component" value="Unassembled WGS sequence"/>
</dbReference>